<dbReference type="PANTHER" id="PTHR10091">
    <property type="entry name" value="ALDOSE-1-EPIMERASE"/>
    <property type="match status" value="1"/>
</dbReference>
<gene>
    <name evidence="4" type="ORF">ACRE_008570</name>
</gene>
<comment type="caution">
    <text evidence="4">The sequence shown here is derived from an EMBL/GenBank/DDBJ whole genome shotgun (WGS) entry which is preliminary data.</text>
</comment>
<dbReference type="GO" id="GO:0030246">
    <property type="term" value="F:carbohydrate binding"/>
    <property type="evidence" value="ECO:0007669"/>
    <property type="project" value="InterPro"/>
</dbReference>
<dbReference type="PROSITE" id="PS00545">
    <property type="entry name" value="ALDOSE_1_EPIMERASE"/>
    <property type="match status" value="1"/>
</dbReference>
<proteinExistence type="inferred from homology"/>
<dbReference type="InterPro" id="IPR047215">
    <property type="entry name" value="Galactose_mutarotase-like"/>
</dbReference>
<keyword evidence="2" id="KW-0413">Isomerase</keyword>
<dbReference type="CDD" id="cd09019">
    <property type="entry name" value="galactose_mutarotase_like"/>
    <property type="match status" value="1"/>
</dbReference>
<dbReference type="GO" id="GO:0004034">
    <property type="term" value="F:aldose 1-epimerase activity"/>
    <property type="evidence" value="ECO:0007669"/>
    <property type="project" value="TreeGrafter"/>
</dbReference>
<dbReference type="Gene3D" id="2.70.98.10">
    <property type="match status" value="1"/>
</dbReference>
<keyword evidence="5" id="KW-1185">Reference proteome</keyword>
<dbReference type="STRING" id="857340.A0A086TFZ7"/>
<protein>
    <submittedName>
        <fullName evidence="4">Bifunctional protein-like protein</fullName>
    </submittedName>
</protein>
<comment type="similarity">
    <text evidence="1">Belongs to the aldose epimerase family.</text>
</comment>
<organism evidence="4 5">
    <name type="scientific">Hapsidospora chrysogenum (strain ATCC 11550 / CBS 779.69 / DSM 880 / IAM 14645 / JCM 23072 / IMI 49137)</name>
    <name type="common">Acremonium chrysogenum</name>
    <dbReference type="NCBI Taxonomy" id="857340"/>
    <lineage>
        <taxon>Eukaryota</taxon>
        <taxon>Fungi</taxon>
        <taxon>Dikarya</taxon>
        <taxon>Ascomycota</taxon>
        <taxon>Pezizomycotina</taxon>
        <taxon>Sordariomycetes</taxon>
        <taxon>Hypocreomycetidae</taxon>
        <taxon>Hypocreales</taxon>
        <taxon>Bionectriaceae</taxon>
        <taxon>Hapsidospora</taxon>
    </lineage>
</organism>
<dbReference type="OrthoDB" id="274691at2759"/>
<dbReference type="EMBL" id="JPKY01000004">
    <property type="protein sequence ID" value="KFH48279.1"/>
    <property type="molecule type" value="Genomic_DNA"/>
</dbReference>
<name>A0A086TFZ7_HAPC1</name>
<dbReference type="InterPro" id="IPR008183">
    <property type="entry name" value="Aldose_1/G6P_1-epimerase"/>
</dbReference>
<reference evidence="5" key="1">
    <citation type="journal article" date="2014" name="Genome Announc.">
        <title>Genome sequence and annotation of Acremonium chrysogenum, producer of the beta-lactam antibiotic cephalosporin C.</title>
        <authorList>
            <person name="Terfehr D."/>
            <person name="Dahlmann T.A."/>
            <person name="Specht T."/>
            <person name="Zadra I."/>
            <person name="Kuernsteiner H."/>
            <person name="Kueck U."/>
        </authorList>
    </citation>
    <scope>NUCLEOTIDE SEQUENCE [LARGE SCALE GENOMIC DNA]</scope>
    <source>
        <strain evidence="5">ATCC 11550 / CBS 779.69 / DSM 880 / IAM 14645 / JCM 23072 / IMI 49137</strain>
    </source>
</reference>
<evidence type="ECO:0000313" key="4">
    <source>
        <dbReference type="EMBL" id="KFH48279.1"/>
    </source>
</evidence>
<evidence type="ECO:0000256" key="2">
    <source>
        <dbReference type="ARBA" id="ARBA00023235"/>
    </source>
</evidence>
<dbReference type="SUPFAM" id="SSF74650">
    <property type="entry name" value="Galactose mutarotase-like"/>
    <property type="match status" value="1"/>
</dbReference>
<dbReference type="AlphaFoldDB" id="A0A086TFZ7"/>
<evidence type="ECO:0000313" key="5">
    <source>
        <dbReference type="Proteomes" id="UP000029964"/>
    </source>
</evidence>
<evidence type="ECO:0000256" key="1">
    <source>
        <dbReference type="ARBA" id="ARBA00006206"/>
    </source>
</evidence>
<keyword evidence="3" id="KW-0119">Carbohydrate metabolism</keyword>
<dbReference type="HOGENOM" id="CLU_031753_3_0_1"/>
<dbReference type="InterPro" id="IPR011013">
    <property type="entry name" value="Gal_mutarotase_sf_dom"/>
</dbReference>
<evidence type="ECO:0000256" key="3">
    <source>
        <dbReference type="ARBA" id="ARBA00023277"/>
    </source>
</evidence>
<dbReference type="GO" id="GO:0033499">
    <property type="term" value="P:galactose catabolic process via UDP-galactose, Leloir pathway"/>
    <property type="evidence" value="ECO:0007669"/>
    <property type="project" value="TreeGrafter"/>
</dbReference>
<dbReference type="Pfam" id="PF01263">
    <property type="entry name" value="Aldose_epim"/>
    <property type="match status" value="1"/>
</dbReference>
<dbReference type="InterPro" id="IPR018052">
    <property type="entry name" value="Ald1_epimerase_CS"/>
</dbReference>
<accession>A0A086TFZ7</accession>
<dbReference type="GO" id="GO:0006006">
    <property type="term" value="P:glucose metabolic process"/>
    <property type="evidence" value="ECO:0007669"/>
    <property type="project" value="TreeGrafter"/>
</dbReference>
<dbReference type="Proteomes" id="UP000029964">
    <property type="component" value="Unassembled WGS sequence"/>
</dbReference>
<dbReference type="InterPro" id="IPR014718">
    <property type="entry name" value="GH-type_carb-bd"/>
</dbReference>
<sequence length="348" mass="37240">MADAPFSFLPLGATIQTFKVNGINIVQGFENAEQQLAHNGPYFGETIGRIANRTSGARIQSLNGGKSYALAANDRGNNLHGGLDGWGKRTWKGPEPVGTRAIPGVDNLEGGESVAFTLISDDGDQGFPGTVEARVVYTTGTQRGAENGKDVTVLGIEYEAKVLDSSPADETAVNMTNHSYFNLAGCPHAQTYDGTTVTLATNQHLPIDDTSIPTGGPVPFPAFDTSKPFTLTATGPDVDHCFTLAEDPSSVPLDTRSQPLRRNLAAHHPSTGIHLEVLSTEPSFQFYTGKHIDVPAVGNLPARGSNSAFCCEPSRWVNAVNTPEWKNQVLLKKGQTYGARIVYRGWSE</sequence>
<dbReference type="PANTHER" id="PTHR10091:SF0">
    <property type="entry name" value="GALACTOSE MUTAROTASE"/>
    <property type="match status" value="1"/>
</dbReference>